<proteinExistence type="predicted"/>
<keyword evidence="3" id="KW-1185">Reference proteome</keyword>
<feature type="region of interest" description="Disordered" evidence="1">
    <location>
        <begin position="235"/>
        <end position="267"/>
    </location>
</feature>
<dbReference type="EMBL" id="KV426599">
    <property type="protein sequence ID" value="KZV79519.1"/>
    <property type="molecule type" value="Genomic_DNA"/>
</dbReference>
<reference evidence="2 3" key="1">
    <citation type="journal article" date="2016" name="Mol. Biol. Evol.">
        <title>Comparative Genomics of Early-Diverging Mushroom-Forming Fungi Provides Insights into the Origins of Lignocellulose Decay Capabilities.</title>
        <authorList>
            <person name="Nagy L.G."/>
            <person name="Riley R."/>
            <person name="Tritt A."/>
            <person name="Adam C."/>
            <person name="Daum C."/>
            <person name="Floudas D."/>
            <person name="Sun H."/>
            <person name="Yadav J.S."/>
            <person name="Pangilinan J."/>
            <person name="Larsson K.H."/>
            <person name="Matsuura K."/>
            <person name="Barry K."/>
            <person name="Labutti K."/>
            <person name="Kuo R."/>
            <person name="Ohm R.A."/>
            <person name="Bhattacharya S.S."/>
            <person name="Shirouzu T."/>
            <person name="Yoshinaga Y."/>
            <person name="Martin F.M."/>
            <person name="Grigoriev I.V."/>
            <person name="Hibbett D.S."/>
        </authorList>
    </citation>
    <scope>NUCLEOTIDE SEQUENCE [LARGE SCALE GENOMIC DNA]</scope>
    <source>
        <strain evidence="2 3">HHB12029</strain>
    </source>
</reference>
<organism evidence="2 3">
    <name type="scientific">Exidia glandulosa HHB12029</name>
    <dbReference type="NCBI Taxonomy" id="1314781"/>
    <lineage>
        <taxon>Eukaryota</taxon>
        <taxon>Fungi</taxon>
        <taxon>Dikarya</taxon>
        <taxon>Basidiomycota</taxon>
        <taxon>Agaricomycotina</taxon>
        <taxon>Agaricomycetes</taxon>
        <taxon>Auriculariales</taxon>
        <taxon>Exidiaceae</taxon>
        <taxon>Exidia</taxon>
    </lineage>
</organism>
<evidence type="ECO:0000256" key="1">
    <source>
        <dbReference type="SAM" id="MobiDB-lite"/>
    </source>
</evidence>
<evidence type="ECO:0000313" key="2">
    <source>
        <dbReference type="EMBL" id="KZV79519.1"/>
    </source>
</evidence>
<gene>
    <name evidence="2" type="ORF">EXIGLDRAFT_756900</name>
</gene>
<dbReference type="Proteomes" id="UP000077266">
    <property type="component" value="Unassembled WGS sequence"/>
</dbReference>
<name>A0A165Z5D6_EXIGL</name>
<protein>
    <submittedName>
        <fullName evidence="2">Uncharacterized protein</fullName>
    </submittedName>
</protein>
<evidence type="ECO:0000313" key="3">
    <source>
        <dbReference type="Proteomes" id="UP000077266"/>
    </source>
</evidence>
<accession>A0A165Z5D6</accession>
<dbReference type="InParanoid" id="A0A165Z5D6"/>
<sequence>MNTTGTCPGDEEWNDVGKASSVLQIVTSMYGPTIAAAALFAGRSAFDFMDSTGKLAQLESQWKSLNCTLNDVKKAGDDHELARYFPEFLRKCNEDLAQIERTTMYLRAECNHRSRVRNFLSFLGDFATRVRSSYDQLCRMDENIKSSSIRASRLARDNVPPPTREEQLAEIERMRRANETSARWTPWLRLPVIGSTVRSDQTELVDMEAGFATVVVTGSLSASVASADAQLSLQGSHAAQADGPSVPLPPSTDDDAPAAEGDVADARPSSVASGITLDSAVVHAVFHYQAGDIGGSASSKVDLVNAQEQLTVLESAMEGDGEVL</sequence>
<dbReference type="AlphaFoldDB" id="A0A165Z5D6"/>